<keyword evidence="3" id="KW-1185">Reference proteome</keyword>
<dbReference type="SUPFAM" id="SSF143447">
    <property type="entry name" value="AMMECR1-like"/>
    <property type="match status" value="1"/>
</dbReference>
<dbReference type="InterPro" id="IPR036071">
    <property type="entry name" value="AMMECR1_dom_sf"/>
</dbReference>
<evidence type="ECO:0000259" key="1">
    <source>
        <dbReference type="PROSITE" id="PS51112"/>
    </source>
</evidence>
<dbReference type="Pfam" id="PF01871">
    <property type="entry name" value="AMMECR1"/>
    <property type="match status" value="1"/>
</dbReference>
<comment type="caution">
    <text evidence="2">The sequence shown here is derived from an EMBL/GenBank/DDBJ whole genome shotgun (WGS) entry which is preliminary data.</text>
</comment>
<dbReference type="NCBIfam" id="TIGR00296">
    <property type="entry name" value="TIGR00296 family protein"/>
    <property type="match status" value="1"/>
</dbReference>
<dbReference type="PROSITE" id="PS51112">
    <property type="entry name" value="AMMECR1"/>
    <property type="match status" value="1"/>
</dbReference>
<dbReference type="PANTHER" id="PTHR13016:SF0">
    <property type="entry name" value="AMME SYNDROME CANDIDATE GENE 1 PROTEIN"/>
    <property type="match status" value="1"/>
</dbReference>
<sequence>MAVTIQQCAYCFDVLLNRLQQLPIDEPALPEAEYPLFVTWNLVSRTGEHRLRGCIGTFSPQPLQEGLKEFALTSALKDRRFSPITNQEVHRLSCSVSLLTHFEPAKHITDWEVGVHGIWIEFQDSYGHRRTATYLPEVAAEQKWTKLETIDSLLRKGGFQGRITDAIRYS</sequence>
<evidence type="ECO:0000313" key="3">
    <source>
        <dbReference type="Proteomes" id="UP001150925"/>
    </source>
</evidence>
<dbReference type="InterPro" id="IPR002733">
    <property type="entry name" value="AMMECR1_domain"/>
</dbReference>
<dbReference type="OrthoDB" id="24630at2759"/>
<evidence type="ECO:0000313" key="2">
    <source>
        <dbReference type="EMBL" id="KAJ1967998.1"/>
    </source>
</evidence>
<accession>A0A9W8AY67</accession>
<dbReference type="AlphaFoldDB" id="A0A9W8AY67"/>
<feature type="domain" description="AMMECR1" evidence="1">
    <location>
        <begin position="1"/>
        <end position="170"/>
    </location>
</feature>
<proteinExistence type="predicted"/>
<dbReference type="InterPro" id="IPR023473">
    <property type="entry name" value="AMMECR1"/>
</dbReference>
<reference evidence="2" key="1">
    <citation type="submission" date="2022-07" db="EMBL/GenBank/DDBJ databases">
        <title>Phylogenomic reconstructions and comparative analyses of Kickxellomycotina fungi.</title>
        <authorList>
            <person name="Reynolds N.K."/>
            <person name="Stajich J.E."/>
            <person name="Barry K."/>
            <person name="Grigoriev I.V."/>
            <person name="Crous P."/>
            <person name="Smith M.E."/>
        </authorList>
    </citation>
    <scope>NUCLEOTIDE SEQUENCE</scope>
    <source>
        <strain evidence="2">RSA 1196</strain>
    </source>
</reference>
<dbReference type="Proteomes" id="UP001150925">
    <property type="component" value="Unassembled WGS sequence"/>
</dbReference>
<dbReference type="InterPro" id="IPR027485">
    <property type="entry name" value="AMMECR1_N"/>
</dbReference>
<dbReference type="Gene3D" id="3.30.700.20">
    <property type="entry name" value="Hypothetical protein ph0010, domain 1"/>
    <property type="match status" value="1"/>
</dbReference>
<protein>
    <recommendedName>
        <fullName evidence="1">AMMECR1 domain-containing protein</fullName>
    </recommendedName>
</protein>
<gene>
    <name evidence="2" type="ORF">IWQ62_001507</name>
</gene>
<dbReference type="PANTHER" id="PTHR13016">
    <property type="entry name" value="AMMECR1 HOMOLOG"/>
    <property type="match status" value="1"/>
</dbReference>
<feature type="non-terminal residue" evidence="2">
    <location>
        <position position="170"/>
    </location>
</feature>
<organism evidence="2 3">
    <name type="scientific">Dispira parvispora</name>
    <dbReference type="NCBI Taxonomy" id="1520584"/>
    <lineage>
        <taxon>Eukaryota</taxon>
        <taxon>Fungi</taxon>
        <taxon>Fungi incertae sedis</taxon>
        <taxon>Zoopagomycota</taxon>
        <taxon>Kickxellomycotina</taxon>
        <taxon>Dimargaritomycetes</taxon>
        <taxon>Dimargaritales</taxon>
        <taxon>Dimargaritaceae</taxon>
        <taxon>Dispira</taxon>
    </lineage>
</organism>
<dbReference type="EMBL" id="JANBPY010000246">
    <property type="protein sequence ID" value="KAJ1967998.1"/>
    <property type="molecule type" value="Genomic_DNA"/>
</dbReference>
<name>A0A9W8AY67_9FUNG</name>